<keyword evidence="2" id="KW-1185">Reference proteome</keyword>
<gene>
    <name evidence="1" type="ORF">GCM10023217_15210</name>
</gene>
<proteinExistence type="predicted"/>
<evidence type="ECO:0000313" key="1">
    <source>
        <dbReference type="EMBL" id="GAA4746484.1"/>
    </source>
</evidence>
<evidence type="ECO:0000313" key="2">
    <source>
        <dbReference type="Proteomes" id="UP001500822"/>
    </source>
</evidence>
<evidence type="ECO:0008006" key="3">
    <source>
        <dbReference type="Google" id="ProtNLM"/>
    </source>
</evidence>
<reference evidence="2" key="1">
    <citation type="journal article" date="2019" name="Int. J. Syst. Evol. Microbiol.">
        <title>The Global Catalogue of Microorganisms (GCM) 10K type strain sequencing project: providing services to taxonomists for standard genome sequencing and annotation.</title>
        <authorList>
            <consortium name="The Broad Institute Genomics Platform"/>
            <consortium name="The Broad Institute Genome Sequencing Center for Infectious Disease"/>
            <person name="Wu L."/>
            <person name="Ma J."/>
        </authorList>
    </citation>
    <scope>NUCLEOTIDE SEQUENCE [LARGE SCALE GENOMIC DNA]</scope>
    <source>
        <strain evidence="2">JCM 18077</strain>
    </source>
</reference>
<dbReference type="Proteomes" id="UP001500822">
    <property type="component" value="Unassembled WGS sequence"/>
</dbReference>
<accession>A0ABP8Z4L9</accession>
<comment type="caution">
    <text evidence="1">The sequence shown here is derived from an EMBL/GenBank/DDBJ whole genome shotgun (WGS) entry which is preliminary data.</text>
</comment>
<dbReference type="RefSeq" id="WP_345313027.1">
    <property type="nucleotide sequence ID" value="NZ_BAABIE010000005.1"/>
</dbReference>
<dbReference type="EMBL" id="BAABIE010000005">
    <property type="protein sequence ID" value="GAA4746484.1"/>
    <property type="molecule type" value="Genomic_DNA"/>
</dbReference>
<protein>
    <recommendedName>
        <fullName evidence="3">DNA-binding protein</fullName>
    </recommendedName>
</protein>
<name>A0ABP8Z4L9_9ACTN</name>
<organism evidence="1 2">
    <name type="scientific">Gordonia alkaliphila</name>
    <dbReference type="NCBI Taxonomy" id="1053547"/>
    <lineage>
        <taxon>Bacteria</taxon>
        <taxon>Bacillati</taxon>
        <taxon>Actinomycetota</taxon>
        <taxon>Actinomycetes</taxon>
        <taxon>Mycobacteriales</taxon>
        <taxon>Gordoniaceae</taxon>
        <taxon>Gordonia</taxon>
    </lineage>
</organism>
<sequence length="118" mass="12658">MGTSLLAATPAADSDRLWSTADAVRHGWAYSTVRKHLTGGLLLSAVKVGREWRFDPEELEGLGRRAIPVHVEPDVTELSDPVRNWALEQASSAPPMSAREARLVAAIFRRAAAGGAEG</sequence>